<feature type="transmembrane region" description="Helical" evidence="1">
    <location>
        <begin position="164"/>
        <end position="182"/>
    </location>
</feature>
<dbReference type="AlphaFoldDB" id="A0A7Y4H1E1"/>
<feature type="transmembrane region" description="Helical" evidence="1">
    <location>
        <begin position="189"/>
        <end position="210"/>
    </location>
</feature>
<feature type="transmembrane region" description="Helical" evidence="1">
    <location>
        <begin position="259"/>
        <end position="279"/>
    </location>
</feature>
<feature type="transmembrane region" description="Helical" evidence="1">
    <location>
        <begin position="98"/>
        <end position="118"/>
    </location>
</feature>
<evidence type="ECO:0000313" key="2">
    <source>
        <dbReference type="EMBL" id="NOJ45608.1"/>
    </source>
</evidence>
<comment type="caution">
    <text evidence="2">The sequence shown here is derived from an EMBL/GenBank/DDBJ whole genome shotgun (WGS) entry which is preliminary data.</text>
</comment>
<feature type="transmembrane region" description="Helical" evidence="1">
    <location>
        <begin position="60"/>
        <end position="78"/>
    </location>
</feature>
<dbReference type="EMBL" id="JAAVLW010000002">
    <property type="protein sequence ID" value="NOJ45608.1"/>
    <property type="molecule type" value="Genomic_DNA"/>
</dbReference>
<proteinExistence type="predicted"/>
<reference evidence="2 3" key="1">
    <citation type="submission" date="2020-03" db="EMBL/GenBank/DDBJ databases">
        <title>Bradyrhizobium diversity isolated from nodules of Muelleranthus trifoliolatus.</title>
        <authorList>
            <person name="Klepa M."/>
            <person name="Helene L."/>
            <person name="Hungria M."/>
        </authorList>
    </citation>
    <scope>NUCLEOTIDE SEQUENCE [LARGE SCALE GENOMIC DNA]</scope>
    <source>
        <strain evidence="2 3">WSM 1744</strain>
    </source>
</reference>
<sequence>MSLEWQARSGSLAWSNPVSWWWGLLTVVSGVNIAAWFVLYRELPVQSGNAGSSGASSIGIMLLFCAAYVFGCAFRSFLPRADVQRICLVDTWLSSVMVGRSVATVAEVCFVVQWAIILHHLGTMTGADTVLNVAWIIVPLILIAECLSWYAVLTRNYLGNAIENSLWAVAFFAIGVALCRLLPEFNGVVRVILIVAIGGIACFLAFLMTIDVPMYFKRWRTGDADGDKRLTPREGLRDVSTRWVVTHDIAEWKEEMTWMALYFSLAVWSSLALCVFYSLEHHLPQYRTQAAITSRASSAPIAGSPR</sequence>
<evidence type="ECO:0000313" key="3">
    <source>
        <dbReference type="Proteomes" id="UP000528734"/>
    </source>
</evidence>
<keyword evidence="1" id="KW-0472">Membrane</keyword>
<evidence type="ECO:0000256" key="1">
    <source>
        <dbReference type="SAM" id="Phobius"/>
    </source>
</evidence>
<keyword evidence="1" id="KW-1133">Transmembrane helix</keyword>
<feature type="transmembrane region" description="Helical" evidence="1">
    <location>
        <begin position="130"/>
        <end position="152"/>
    </location>
</feature>
<keyword evidence="1" id="KW-0812">Transmembrane</keyword>
<keyword evidence="3" id="KW-1185">Reference proteome</keyword>
<organism evidence="2 3">
    <name type="scientific">Bradyrhizobium archetypum</name>
    <dbReference type="NCBI Taxonomy" id="2721160"/>
    <lineage>
        <taxon>Bacteria</taxon>
        <taxon>Pseudomonadati</taxon>
        <taxon>Pseudomonadota</taxon>
        <taxon>Alphaproteobacteria</taxon>
        <taxon>Hyphomicrobiales</taxon>
        <taxon>Nitrobacteraceae</taxon>
        <taxon>Bradyrhizobium</taxon>
    </lineage>
</organism>
<name>A0A7Y4H1E1_9BRAD</name>
<accession>A0A7Y4H1E1</accession>
<gene>
    <name evidence="2" type="ORF">HCN50_04945</name>
</gene>
<feature type="transmembrane region" description="Helical" evidence="1">
    <location>
        <begin position="20"/>
        <end position="39"/>
    </location>
</feature>
<protein>
    <recommendedName>
        <fullName evidence="4">Transmembrane protein</fullName>
    </recommendedName>
</protein>
<evidence type="ECO:0008006" key="4">
    <source>
        <dbReference type="Google" id="ProtNLM"/>
    </source>
</evidence>
<dbReference type="Proteomes" id="UP000528734">
    <property type="component" value="Unassembled WGS sequence"/>
</dbReference>
<dbReference type="RefSeq" id="WP_171708520.1">
    <property type="nucleotide sequence ID" value="NZ_JAAVLW010000002.1"/>
</dbReference>